<dbReference type="EMBL" id="CP049740">
    <property type="protein sequence ID" value="QII81298.1"/>
    <property type="molecule type" value="Genomic_DNA"/>
</dbReference>
<name>A0A6G7K7S1_9LACT</name>
<dbReference type="SUPFAM" id="SSF56300">
    <property type="entry name" value="Metallo-dependent phosphatases"/>
    <property type="match status" value="1"/>
</dbReference>
<keyword evidence="7" id="KW-0233">DNA recombination</keyword>
<dbReference type="GO" id="GO:0006260">
    <property type="term" value="P:DNA replication"/>
    <property type="evidence" value="ECO:0007669"/>
    <property type="project" value="UniProtKB-KW"/>
</dbReference>
<evidence type="ECO:0000256" key="5">
    <source>
        <dbReference type="ARBA" id="ARBA00022801"/>
    </source>
</evidence>
<dbReference type="NCBIfam" id="TIGR00619">
    <property type="entry name" value="sbcd"/>
    <property type="match status" value="1"/>
</dbReference>
<comment type="subunit">
    <text evidence="2 7">Heterodimer of SbcC and SbcD.</text>
</comment>
<dbReference type="GO" id="GO:0008408">
    <property type="term" value="F:3'-5' exonuclease activity"/>
    <property type="evidence" value="ECO:0007669"/>
    <property type="project" value="InterPro"/>
</dbReference>
<sequence length="377" mass="43501">MKLLHTADWHLGKIVNEFSMLDDQRYFLETLIEKIKPLELDLIIIAGDLYDRSLPSKEAVALADDILTRLIKEVKVPVLVIAGNHDSNERIEYGSQLFTQNGLYMEGTVKPITNKVTINGVNFYLVPFADPAQVREIVGNPDIRTMEDISHHQINAIKETLNPDELNVYIGHGYVINGQPQSIEASDSERPLTIGTAEYVPVELFECFDYVALGHIHKPQKIKYEHIRYSGSILKYSKSEVFHKKQISIVDLEKGRVSVSPLYIEAKRDMRVIRGYFDDIISGQSDDYIFFELEDNQLISDTMNRLRQRYPYAMGLEYLHQRDNNHSKLSHTQDDLKQLAYPELFEAFYEEHTETNLTEHEKKIIKQAFHAAERSLS</sequence>
<dbReference type="Proteomes" id="UP000501451">
    <property type="component" value="Chromosome"/>
</dbReference>
<evidence type="ECO:0000256" key="2">
    <source>
        <dbReference type="ARBA" id="ARBA00011322"/>
    </source>
</evidence>
<dbReference type="GO" id="GO:0004519">
    <property type="term" value="F:endonuclease activity"/>
    <property type="evidence" value="ECO:0007669"/>
    <property type="project" value="UniProtKB-KW"/>
</dbReference>
<dbReference type="KEGG" id="jar:G7057_01620"/>
<keyword evidence="6 7" id="KW-0269">Exonuclease</keyword>
<evidence type="ECO:0000256" key="7">
    <source>
        <dbReference type="RuleBase" id="RU363069"/>
    </source>
</evidence>
<accession>A0A6G7K7S1</accession>
<protein>
    <recommendedName>
        <fullName evidence="3 7">Nuclease SbcCD subunit D</fullName>
    </recommendedName>
</protein>
<dbReference type="Gene3D" id="3.60.21.10">
    <property type="match status" value="1"/>
</dbReference>
<proteinExistence type="inferred from homology"/>
<dbReference type="InterPro" id="IPR050535">
    <property type="entry name" value="DNA_Repair-Maintenance_Comp"/>
</dbReference>
<dbReference type="RefSeq" id="WP_166160777.1">
    <property type="nucleotide sequence ID" value="NZ_CP049740.1"/>
</dbReference>
<evidence type="ECO:0000259" key="8">
    <source>
        <dbReference type="Pfam" id="PF00149"/>
    </source>
</evidence>
<dbReference type="InterPro" id="IPR026843">
    <property type="entry name" value="SbcD_C"/>
</dbReference>
<dbReference type="InterPro" id="IPR004593">
    <property type="entry name" value="SbcD"/>
</dbReference>
<keyword evidence="7" id="KW-0235">DNA replication</keyword>
<keyword evidence="7" id="KW-0255">Endonuclease</keyword>
<evidence type="ECO:0000256" key="4">
    <source>
        <dbReference type="ARBA" id="ARBA00022722"/>
    </source>
</evidence>
<keyword evidence="5 7" id="KW-0378">Hydrolase</keyword>
<dbReference type="PANTHER" id="PTHR30337:SF0">
    <property type="entry name" value="NUCLEASE SBCCD SUBUNIT D"/>
    <property type="match status" value="1"/>
</dbReference>
<feature type="domain" description="Nuclease SbcCD subunit D C-terminal" evidence="9">
    <location>
        <begin position="267"/>
        <end position="353"/>
    </location>
</feature>
<dbReference type="PANTHER" id="PTHR30337">
    <property type="entry name" value="COMPONENT OF ATP-DEPENDENT DSDNA EXONUCLEASE"/>
    <property type="match status" value="1"/>
</dbReference>
<gene>
    <name evidence="7" type="primary">sbcD</name>
    <name evidence="10" type="ORF">G7057_01620</name>
</gene>
<keyword evidence="11" id="KW-1185">Reference proteome</keyword>
<evidence type="ECO:0000256" key="3">
    <source>
        <dbReference type="ARBA" id="ARBA00013365"/>
    </source>
</evidence>
<evidence type="ECO:0000256" key="6">
    <source>
        <dbReference type="ARBA" id="ARBA00022839"/>
    </source>
</evidence>
<organism evidence="10 11">
    <name type="scientific">Jeotgalibaca arthritidis</name>
    <dbReference type="NCBI Taxonomy" id="1868794"/>
    <lineage>
        <taxon>Bacteria</taxon>
        <taxon>Bacillati</taxon>
        <taxon>Bacillota</taxon>
        <taxon>Bacilli</taxon>
        <taxon>Lactobacillales</taxon>
        <taxon>Carnobacteriaceae</taxon>
        <taxon>Jeotgalibaca</taxon>
    </lineage>
</organism>
<dbReference type="InterPro" id="IPR004843">
    <property type="entry name" value="Calcineurin-like_PHP"/>
</dbReference>
<dbReference type="Pfam" id="PF00149">
    <property type="entry name" value="Metallophos"/>
    <property type="match status" value="1"/>
</dbReference>
<evidence type="ECO:0000313" key="10">
    <source>
        <dbReference type="EMBL" id="QII81298.1"/>
    </source>
</evidence>
<evidence type="ECO:0000256" key="1">
    <source>
        <dbReference type="ARBA" id="ARBA00010555"/>
    </source>
</evidence>
<keyword evidence="4 7" id="KW-0540">Nuclease</keyword>
<feature type="domain" description="Calcineurin-like phosphoesterase" evidence="8">
    <location>
        <begin position="1"/>
        <end position="219"/>
    </location>
</feature>
<comment type="similarity">
    <text evidence="1 7">Belongs to the SbcD family.</text>
</comment>
<dbReference type="AlphaFoldDB" id="A0A6G7K7S1"/>
<evidence type="ECO:0000313" key="11">
    <source>
        <dbReference type="Proteomes" id="UP000501451"/>
    </source>
</evidence>
<comment type="function">
    <text evidence="7">SbcCD cleaves DNA hairpin structures. These structures can inhibit DNA replication and are intermediates in certain DNA recombination reactions. The complex acts as a 3'-&gt;5' double strand exonuclease that can open hairpins. It also has a 5' single-strand endonuclease activity.</text>
</comment>
<dbReference type="Pfam" id="PF12320">
    <property type="entry name" value="SbcD_C"/>
    <property type="match status" value="1"/>
</dbReference>
<dbReference type="GO" id="GO:0006310">
    <property type="term" value="P:DNA recombination"/>
    <property type="evidence" value="ECO:0007669"/>
    <property type="project" value="UniProtKB-KW"/>
</dbReference>
<dbReference type="InterPro" id="IPR029052">
    <property type="entry name" value="Metallo-depent_PP-like"/>
</dbReference>
<dbReference type="InterPro" id="IPR041796">
    <property type="entry name" value="Mre11_N"/>
</dbReference>
<dbReference type="CDD" id="cd00840">
    <property type="entry name" value="MPP_Mre11_N"/>
    <property type="match status" value="1"/>
</dbReference>
<reference evidence="10 11" key="1">
    <citation type="journal article" date="2017" name="Int. J. Syst. Evol. Microbiol.">
        <title>Jeotgalibaca porci sp. nov. and Jeotgalibaca arthritidis sp. nov., isolated from pigs, and emended description of the genus Jeotgalibaca.</title>
        <authorList>
            <person name="Zamora L."/>
            <person name="Perez-Sancho M."/>
            <person name="Dominguez L."/>
            <person name="Fernandez-Garayzabal J.F."/>
            <person name="Vela A.I."/>
        </authorList>
    </citation>
    <scope>NUCLEOTIDE SEQUENCE [LARGE SCALE GENOMIC DNA]</scope>
    <source>
        <strain evidence="10 11">CECT 9157</strain>
    </source>
</reference>
<evidence type="ECO:0000259" key="9">
    <source>
        <dbReference type="Pfam" id="PF12320"/>
    </source>
</evidence>